<dbReference type="EC" id="6.1.1.7" evidence="2"/>
<keyword evidence="3" id="KW-0820">tRNA-binding</keyword>
<evidence type="ECO:0000256" key="5">
    <source>
        <dbReference type="ARBA" id="ARBA00022741"/>
    </source>
</evidence>
<dbReference type="InterPro" id="IPR018164">
    <property type="entry name" value="Ala-tRNA-synth_IIc_N"/>
</dbReference>
<evidence type="ECO:0000256" key="4">
    <source>
        <dbReference type="ARBA" id="ARBA00022598"/>
    </source>
</evidence>
<keyword evidence="4" id="KW-0436">Ligase</keyword>
<evidence type="ECO:0000256" key="7">
    <source>
        <dbReference type="ARBA" id="ARBA00022884"/>
    </source>
</evidence>
<dbReference type="PANTHER" id="PTHR11777">
    <property type="entry name" value="ALANYL-TRNA SYNTHETASE"/>
    <property type="match status" value="1"/>
</dbReference>
<keyword evidence="9" id="KW-0030">Aminoacyl-tRNA synthetase</keyword>
<feature type="non-terminal residue" evidence="11">
    <location>
        <position position="197"/>
    </location>
</feature>
<keyword evidence="6" id="KW-0067">ATP-binding</keyword>
<feature type="non-terminal residue" evidence="11">
    <location>
        <position position="1"/>
    </location>
</feature>
<dbReference type="PROSITE" id="PS50860">
    <property type="entry name" value="AA_TRNA_LIGASE_II_ALA"/>
    <property type="match status" value="1"/>
</dbReference>
<sequence>LVAPIIRRYSSSTRASNEIRHEFINFFKSEGHKSMPSTKVVRPWFDEKNPFKTPELNRLRGVLTGKRKAKSPRVVNVQKYFLYNSIADVGKDLSTLSFYEMMSNWSFNDAYGKEIACMHAWSFLTNNMQIPREHLYVSYFGGNSEVPEDVETRQIWRSIGVPDSSLRPMSDSHFFGLNVSGDGAAAVSTQIHHKKLQ</sequence>
<evidence type="ECO:0000256" key="6">
    <source>
        <dbReference type="ARBA" id="ARBA00022840"/>
    </source>
</evidence>
<dbReference type="InterPro" id="IPR045864">
    <property type="entry name" value="aa-tRNA-synth_II/BPL/LPL"/>
</dbReference>
<organism evidence="11 12">
    <name type="scientific">Pristionchus mayeri</name>
    <dbReference type="NCBI Taxonomy" id="1317129"/>
    <lineage>
        <taxon>Eukaryota</taxon>
        <taxon>Metazoa</taxon>
        <taxon>Ecdysozoa</taxon>
        <taxon>Nematoda</taxon>
        <taxon>Chromadorea</taxon>
        <taxon>Rhabditida</taxon>
        <taxon>Rhabditina</taxon>
        <taxon>Diplogasteromorpha</taxon>
        <taxon>Diplogasteroidea</taxon>
        <taxon>Neodiplogasteridae</taxon>
        <taxon>Pristionchus</taxon>
    </lineage>
</organism>
<protein>
    <recommendedName>
        <fullName evidence="2">alanine--tRNA ligase</fullName>
        <ecNumber evidence="2">6.1.1.7</ecNumber>
    </recommendedName>
</protein>
<comment type="caution">
    <text evidence="11">The sequence shown here is derived from an EMBL/GenBank/DDBJ whole genome shotgun (WGS) entry which is preliminary data.</text>
</comment>
<name>A0AAN4Z6W6_9BILA</name>
<evidence type="ECO:0000256" key="3">
    <source>
        <dbReference type="ARBA" id="ARBA00022555"/>
    </source>
</evidence>
<evidence type="ECO:0000259" key="10">
    <source>
        <dbReference type="PROSITE" id="PS50860"/>
    </source>
</evidence>
<dbReference type="GO" id="GO:0000049">
    <property type="term" value="F:tRNA binding"/>
    <property type="evidence" value="ECO:0007669"/>
    <property type="project" value="UniProtKB-KW"/>
</dbReference>
<dbReference type="Gene3D" id="3.30.930.10">
    <property type="entry name" value="Bira Bifunctional Protein, Domain 2"/>
    <property type="match status" value="1"/>
</dbReference>
<dbReference type="EMBL" id="BTRK01000002">
    <property type="protein sequence ID" value="GMR35266.1"/>
    <property type="molecule type" value="Genomic_DNA"/>
</dbReference>
<dbReference type="GO" id="GO:0005739">
    <property type="term" value="C:mitochondrion"/>
    <property type="evidence" value="ECO:0007669"/>
    <property type="project" value="TreeGrafter"/>
</dbReference>
<dbReference type="GO" id="GO:0002161">
    <property type="term" value="F:aminoacyl-tRNA deacylase activity"/>
    <property type="evidence" value="ECO:0007669"/>
    <property type="project" value="TreeGrafter"/>
</dbReference>
<reference evidence="12" key="1">
    <citation type="submission" date="2022-10" db="EMBL/GenBank/DDBJ databases">
        <title>Genome assembly of Pristionchus species.</title>
        <authorList>
            <person name="Yoshida K."/>
            <person name="Sommer R.J."/>
        </authorList>
    </citation>
    <scope>NUCLEOTIDE SEQUENCE [LARGE SCALE GENOMIC DNA]</scope>
    <source>
        <strain evidence="12">RS5460</strain>
    </source>
</reference>
<evidence type="ECO:0000256" key="9">
    <source>
        <dbReference type="ARBA" id="ARBA00023146"/>
    </source>
</evidence>
<comment type="similarity">
    <text evidence="1">Belongs to the class-II aminoacyl-tRNA synthetase family.</text>
</comment>
<dbReference type="GO" id="GO:0006419">
    <property type="term" value="P:alanyl-tRNA aminoacylation"/>
    <property type="evidence" value="ECO:0007669"/>
    <property type="project" value="InterPro"/>
</dbReference>
<keyword evidence="7" id="KW-0694">RNA-binding</keyword>
<evidence type="ECO:0000313" key="12">
    <source>
        <dbReference type="Proteomes" id="UP001328107"/>
    </source>
</evidence>
<accession>A0AAN4Z6W6</accession>
<dbReference type="GO" id="GO:0004813">
    <property type="term" value="F:alanine-tRNA ligase activity"/>
    <property type="evidence" value="ECO:0007669"/>
    <property type="project" value="UniProtKB-EC"/>
</dbReference>
<dbReference type="PANTHER" id="PTHR11777:SF10">
    <property type="entry name" value="ALANINE--TRNA LIGASE, MITOCHONDRIAL"/>
    <property type="match status" value="1"/>
</dbReference>
<dbReference type="AlphaFoldDB" id="A0AAN4Z6W6"/>
<gene>
    <name evidence="11" type="ORF">PMAYCL1PPCAC_05461</name>
</gene>
<feature type="domain" description="Alanyl-transfer RNA synthetases family profile" evidence="10">
    <location>
        <begin position="14"/>
        <end position="197"/>
    </location>
</feature>
<keyword evidence="12" id="KW-1185">Reference proteome</keyword>
<dbReference type="InterPro" id="IPR018165">
    <property type="entry name" value="Ala-tRNA-synth_IIc_core"/>
</dbReference>
<keyword evidence="5" id="KW-0547">Nucleotide-binding</keyword>
<dbReference type="GO" id="GO:0005524">
    <property type="term" value="F:ATP binding"/>
    <property type="evidence" value="ECO:0007669"/>
    <property type="project" value="UniProtKB-KW"/>
</dbReference>
<proteinExistence type="inferred from homology"/>
<evidence type="ECO:0000256" key="1">
    <source>
        <dbReference type="ARBA" id="ARBA00008226"/>
    </source>
</evidence>
<evidence type="ECO:0000256" key="8">
    <source>
        <dbReference type="ARBA" id="ARBA00022917"/>
    </source>
</evidence>
<dbReference type="InterPro" id="IPR050058">
    <property type="entry name" value="Ala-tRNA_ligase"/>
</dbReference>
<keyword evidence="8" id="KW-0648">Protein biosynthesis</keyword>
<evidence type="ECO:0000313" key="11">
    <source>
        <dbReference type="EMBL" id="GMR35266.1"/>
    </source>
</evidence>
<dbReference type="Proteomes" id="UP001328107">
    <property type="component" value="Unassembled WGS sequence"/>
</dbReference>
<dbReference type="Pfam" id="PF01411">
    <property type="entry name" value="tRNA-synt_2c"/>
    <property type="match status" value="1"/>
</dbReference>
<evidence type="ECO:0000256" key="2">
    <source>
        <dbReference type="ARBA" id="ARBA00013168"/>
    </source>
</evidence>
<dbReference type="SUPFAM" id="SSF55681">
    <property type="entry name" value="Class II aaRS and biotin synthetases"/>
    <property type="match status" value="1"/>
</dbReference>